<dbReference type="Proteomes" id="UP000664795">
    <property type="component" value="Unassembled WGS sequence"/>
</dbReference>
<evidence type="ECO:0000256" key="3">
    <source>
        <dbReference type="ARBA" id="ARBA00022475"/>
    </source>
</evidence>
<keyword evidence="11" id="KW-1185">Reference proteome</keyword>
<keyword evidence="5 9" id="KW-1133">Transmembrane helix</keyword>
<keyword evidence="4 7" id="KW-0812">Transmembrane</keyword>
<feature type="non-terminal residue" evidence="10">
    <location>
        <position position="68"/>
    </location>
</feature>
<evidence type="ECO:0000256" key="1">
    <source>
        <dbReference type="ARBA" id="ARBA00004162"/>
    </source>
</evidence>
<comment type="similarity">
    <text evidence="2 7">Belongs to the ExbD/TolR family.</text>
</comment>
<reference evidence="10 11" key="1">
    <citation type="submission" date="2021-03" db="EMBL/GenBank/DDBJ databases">
        <title>Fibrella sp. HMF5036 genome sequencing and assembly.</title>
        <authorList>
            <person name="Kang H."/>
            <person name="Kim H."/>
            <person name="Bae S."/>
            <person name="Joh K."/>
        </authorList>
    </citation>
    <scope>NUCLEOTIDE SEQUENCE [LARGE SCALE GENOMIC DNA]</scope>
    <source>
        <strain evidence="10 11">HMF5036</strain>
    </source>
</reference>
<name>A0A939GBT1_9BACT</name>
<dbReference type="GO" id="GO:0022857">
    <property type="term" value="F:transmembrane transporter activity"/>
    <property type="evidence" value="ECO:0007669"/>
    <property type="project" value="InterPro"/>
</dbReference>
<evidence type="ECO:0000256" key="2">
    <source>
        <dbReference type="ARBA" id="ARBA00005811"/>
    </source>
</evidence>
<evidence type="ECO:0000256" key="4">
    <source>
        <dbReference type="ARBA" id="ARBA00022692"/>
    </source>
</evidence>
<keyword evidence="7" id="KW-0813">Transport</keyword>
<accession>A0A939GBT1</accession>
<dbReference type="GO" id="GO:0015031">
    <property type="term" value="P:protein transport"/>
    <property type="evidence" value="ECO:0007669"/>
    <property type="project" value="UniProtKB-KW"/>
</dbReference>
<dbReference type="InterPro" id="IPR003400">
    <property type="entry name" value="ExbD"/>
</dbReference>
<evidence type="ECO:0000256" key="9">
    <source>
        <dbReference type="SAM" id="Phobius"/>
    </source>
</evidence>
<dbReference type="AlphaFoldDB" id="A0A939GBT1"/>
<evidence type="ECO:0000313" key="11">
    <source>
        <dbReference type="Proteomes" id="UP000664795"/>
    </source>
</evidence>
<gene>
    <name evidence="10" type="ORF">J2I48_28085</name>
</gene>
<keyword evidence="3" id="KW-1003">Cell membrane</keyword>
<feature type="transmembrane region" description="Helical" evidence="9">
    <location>
        <begin position="26"/>
        <end position="46"/>
    </location>
</feature>
<dbReference type="GO" id="GO:0005886">
    <property type="term" value="C:plasma membrane"/>
    <property type="evidence" value="ECO:0007669"/>
    <property type="project" value="UniProtKB-SubCell"/>
</dbReference>
<dbReference type="RefSeq" id="WP_207338861.1">
    <property type="nucleotide sequence ID" value="NZ_JAFMYU010000051.1"/>
</dbReference>
<feature type="region of interest" description="Disordered" evidence="8">
    <location>
        <begin position="1"/>
        <end position="20"/>
    </location>
</feature>
<keyword evidence="6 9" id="KW-0472">Membrane</keyword>
<evidence type="ECO:0000256" key="6">
    <source>
        <dbReference type="ARBA" id="ARBA00023136"/>
    </source>
</evidence>
<comment type="subcellular location">
    <subcellularLocation>
        <location evidence="1">Cell membrane</location>
        <topology evidence="1">Single-pass membrane protein</topology>
    </subcellularLocation>
    <subcellularLocation>
        <location evidence="7">Cell membrane</location>
        <topology evidence="7">Single-pass type II membrane protein</topology>
    </subcellularLocation>
</comment>
<evidence type="ECO:0000256" key="8">
    <source>
        <dbReference type="SAM" id="MobiDB-lite"/>
    </source>
</evidence>
<dbReference type="EMBL" id="JAFMYU010000051">
    <property type="protein sequence ID" value="MBO0934903.1"/>
    <property type="molecule type" value="Genomic_DNA"/>
</dbReference>
<proteinExistence type="inferred from homology"/>
<dbReference type="Pfam" id="PF02472">
    <property type="entry name" value="ExbD"/>
    <property type="match status" value="1"/>
</dbReference>
<protein>
    <submittedName>
        <fullName evidence="10">Biopolymer transporter ExbD</fullName>
    </submittedName>
</protein>
<comment type="caution">
    <text evidence="10">The sequence shown here is derived from an EMBL/GenBank/DDBJ whole genome shotgun (WGS) entry which is preliminary data.</text>
</comment>
<evidence type="ECO:0000313" key="10">
    <source>
        <dbReference type="EMBL" id="MBO0934903.1"/>
    </source>
</evidence>
<organism evidence="10 11">
    <name type="scientific">Fibrella aquatilis</name>
    <dbReference type="NCBI Taxonomy" id="2817059"/>
    <lineage>
        <taxon>Bacteria</taxon>
        <taxon>Pseudomonadati</taxon>
        <taxon>Bacteroidota</taxon>
        <taxon>Cytophagia</taxon>
        <taxon>Cytophagales</taxon>
        <taxon>Spirosomataceae</taxon>
        <taxon>Fibrella</taxon>
    </lineage>
</organism>
<evidence type="ECO:0000256" key="5">
    <source>
        <dbReference type="ARBA" id="ARBA00022989"/>
    </source>
</evidence>
<keyword evidence="7" id="KW-0653">Protein transport</keyword>
<sequence>MAAIELGGPEKSGKVRSKKASTRADMTPMVDLGFLLITFFILATTLSKPKAMVLNVPDRNETILTQPI</sequence>
<evidence type="ECO:0000256" key="7">
    <source>
        <dbReference type="RuleBase" id="RU003879"/>
    </source>
</evidence>